<dbReference type="InterPro" id="IPR012336">
    <property type="entry name" value="Thioredoxin-like_fold"/>
</dbReference>
<organism evidence="8">
    <name type="scientific">freshwater metagenome</name>
    <dbReference type="NCBI Taxonomy" id="449393"/>
    <lineage>
        <taxon>unclassified sequences</taxon>
        <taxon>metagenomes</taxon>
        <taxon>ecological metagenomes</taxon>
    </lineage>
</organism>
<evidence type="ECO:0000256" key="5">
    <source>
        <dbReference type="ARBA" id="ARBA00023284"/>
    </source>
</evidence>
<dbReference type="Pfam" id="PF13462">
    <property type="entry name" value="Thioredoxin_4"/>
    <property type="match status" value="1"/>
</dbReference>
<dbReference type="PANTHER" id="PTHR13887">
    <property type="entry name" value="GLUTATHIONE S-TRANSFERASE KAPPA"/>
    <property type="match status" value="1"/>
</dbReference>
<keyword evidence="4" id="KW-1015">Disulfide bond</keyword>
<keyword evidence="6" id="KW-1133">Transmembrane helix</keyword>
<keyword evidence="6" id="KW-0812">Transmembrane</keyword>
<keyword evidence="6" id="KW-0472">Membrane</keyword>
<proteinExistence type="inferred from homology"/>
<dbReference type="InterPro" id="IPR036249">
    <property type="entry name" value="Thioredoxin-like_sf"/>
</dbReference>
<accession>A0A6J7EUX5</accession>
<evidence type="ECO:0000256" key="2">
    <source>
        <dbReference type="ARBA" id="ARBA00022729"/>
    </source>
</evidence>
<gene>
    <name evidence="8" type="ORF">UFOPK3482_00389</name>
</gene>
<dbReference type="PANTHER" id="PTHR13887:SF14">
    <property type="entry name" value="DISULFIDE BOND FORMATION PROTEIN D"/>
    <property type="match status" value="1"/>
</dbReference>
<evidence type="ECO:0000259" key="7">
    <source>
        <dbReference type="Pfam" id="PF13462"/>
    </source>
</evidence>
<evidence type="ECO:0000256" key="1">
    <source>
        <dbReference type="ARBA" id="ARBA00005791"/>
    </source>
</evidence>
<evidence type="ECO:0000313" key="8">
    <source>
        <dbReference type="EMBL" id="CAB4883909.1"/>
    </source>
</evidence>
<sequence>MSSKKNGSQPGKDNFTRYLVIGVVIIVLAIMIVPTVLSKSKGVSQATPSGIDANNGYAISYNTEVKNVPVVDIYEDFQCPICRQFEALNGEYINSLITEKKAVVNFHTLSFLGTESVRAANAAACANEEGKFVNYHFALYANQPATENSGEWSSEKLISIADGVGIKSDSFKSCVKDLKFEGWVNKVADAGAKSQVQSTPTVYVGGKEIDRNTEYFSADKFKAAVERG</sequence>
<keyword evidence="3" id="KW-0560">Oxidoreductase</keyword>
<feature type="transmembrane region" description="Helical" evidence="6">
    <location>
        <begin position="15"/>
        <end position="37"/>
    </location>
</feature>
<protein>
    <submittedName>
        <fullName evidence="8">Unannotated protein</fullName>
    </submittedName>
</protein>
<reference evidence="8" key="1">
    <citation type="submission" date="2020-05" db="EMBL/GenBank/DDBJ databases">
        <authorList>
            <person name="Chiriac C."/>
            <person name="Salcher M."/>
            <person name="Ghai R."/>
            <person name="Kavagutti S V."/>
        </authorList>
    </citation>
    <scope>NUCLEOTIDE SEQUENCE</scope>
</reference>
<dbReference type="EMBL" id="CAFBLZ010000021">
    <property type="protein sequence ID" value="CAB4883909.1"/>
    <property type="molecule type" value="Genomic_DNA"/>
</dbReference>
<keyword evidence="5" id="KW-0676">Redox-active center</keyword>
<name>A0A6J7EUX5_9ZZZZ</name>
<comment type="similarity">
    <text evidence="1">Belongs to the thioredoxin family. DsbA subfamily.</text>
</comment>
<dbReference type="GO" id="GO:0016491">
    <property type="term" value="F:oxidoreductase activity"/>
    <property type="evidence" value="ECO:0007669"/>
    <property type="project" value="UniProtKB-KW"/>
</dbReference>
<evidence type="ECO:0000256" key="3">
    <source>
        <dbReference type="ARBA" id="ARBA00023002"/>
    </source>
</evidence>
<evidence type="ECO:0000256" key="6">
    <source>
        <dbReference type="SAM" id="Phobius"/>
    </source>
</evidence>
<dbReference type="SUPFAM" id="SSF52833">
    <property type="entry name" value="Thioredoxin-like"/>
    <property type="match status" value="1"/>
</dbReference>
<keyword evidence="2" id="KW-0732">Signal</keyword>
<dbReference type="AlphaFoldDB" id="A0A6J7EUX5"/>
<feature type="domain" description="Thioredoxin-like fold" evidence="7">
    <location>
        <begin position="70"/>
        <end position="215"/>
    </location>
</feature>
<evidence type="ECO:0000256" key="4">
    <source>
        <dbReference type="ARBA" id="ARBA00023157"/>
    </source>
</evidence>
<dbReference type="Gene3D" id="3.40.30.10">
    <property type="entry name" value="Glutaredoxin"/>
    <property type="match status" value="1"/>
</dbReference>